<sequence>MNKSNCKNNHSSSQSSVRPCRCVLTAQDQKTRGGIGRPEAAGEHSQMMTLSSSVLWSPSDHRRGNLQIPFRRNDPVPCAFPVILSWFYPPAWLPVWNLDFLPAPFGPCFL</sequence>
<dbReference type="EMBL" id="SRLO01000229">
    <property type="protein sequence ID" value="TNN65829.1"/>
    <property type="molecule type" value="Genomic_DNA"/>
</dbReference>
<reference evidence="1 2" key="1">
    <citation type="submission" date="2019-03" db="EMBL/GenBank/DDBJ databases">
        <title>First draft genome of Liparis tanakae, snailfish: a comprehensive survey of snailfish specific genes.</title>
        <authorList>
            <person name="Kim W."/>
            <person name="Song I."/>
            <person name="Jeong J.-H."/>
            <person name="Kim D."/>
            <person name="Kim S."/>
            <person name="Ryu S."/>
            <person name="Song J.Y."/>
            <person name="Lee S.K."/>
        </authorList>
    </citation>
    <scope>NUCLEOTIDE SEQUENCE [LARGE SCALE GENOMIC DNA]</scope>
    <source>
        <tissue evidence="1">Muscle</tissue>
    </source>
</reference>
<organism evidence="1 2">
    <name type="scientific">Liparis tanakae</name>
    <name type="common">Tanaka's snailfish</name>
    <dbReference type="NCBI Taxonomy" id="230148"/>
    <lineage>
        <taxon>Eukaryota</taxon>
        <taxon>Metazoa</taxon>
        <taxon>Chordata</taxon>
        <taxon>Craniata</taxon>
        <taxon>Vertebrata</taxon>
        <taxon>Euteleostomi</taxon>
        <taxon>Actinopterygii</taxon>
        <taxon>Neopterygii</taxon>
        <taxon>Teleostei</taxon>
        <taxon>Neoteleostei</taxon>
        <taxon>Acanthomorphata</taxon>
        <taxon>Eupercaria</taxon>
        <taxon>Perciformes</taxon>
        <taxon>Cottioidei</taxon>
        <taxon>Cottales</taxon>
        <taxon>Liparidae</taxon>
        <taxon>Liparis</taxon>
    </lineage>
</organism>
<dbReference type="Proteomes" id="UP000314294">
    <property type="component" value="Unassembled WGS sequence"/>
</dbReference>
<proteinExistence type="predicted"/>
<comment type="caution">
    <text evidence="1">The sequence shown here is derived from an EMBL/GenBank/DDBJ whole genome shotgun (WGS) entry which is preliminary data.</text>
</comment>
<evidence type="ECO:0000313" key="1">
    <source>
        <dbReference type="EMBL" id="TNN65829.1"/>
    </source>
</evidence>
<name>A0A4Z2HIT9_9TELE</name>
<protein>
    <submittedName>
        <fullName evidence="1">Uncharacterized protein</fullName>
    </submittedName>
</protein>
<accession>A0A4Z2HIT9</accession>
<keyword evidence="2" id="KW-1185">Reference proteome</keyword>
<evidence type="ECO:0000313" key="2">
    <source>
        <dbReference type="Proteomes" id="UP000314294"/>
    </source>
</evidence>
<dbReference type="AlphaFoldDB" id="A0A4Z2HIT9"/>
<gene>
    <name evidence="1" type="ORF">EYF80_023981</name>
</gene>